<dbReference type="Proteomes" id="UP000182584">
    <property type="component" value="Unassembled WGS sequence"/>
</dbReference>
<dbReference type="CDD" id="cd00761">
    <property type="entry name" value="Glyco_tranf_GTA_type"/>
    <property type="match status" value="1"/>
</dbReference>
<dbReference type="InterPro" id="IPR050834">
    <property type="entry name" value="Glycosyltransf_2"/>
</dbReference>
<keyword evidence="2" id="KW-0808">Transferase</keyword>
<dbReference type="InterPro" id="IPR029044">
    <property type="entry name" value="Nucleotide-diphossugar_trans"/>
</dbReference>
<dbReference type="Gene3D" id="3.90.550.10">
    <property type="entry name" value="Spore Coat Polysaccharide Biosynthesis Protein SpsA, Chain A"/>
    <property type="match status" value="1"/>
</dbReference>
<sequence>MISIIVPVYNSKTYLKSCINSILANTYKDYELILVDDASNDGSEVLCDELSAQDIRIKVIHHESNKGLSLSKYDGYRISKGKWICFVDNDDIISSYMLEQMIDASKSHTDAEIICVSGLDVNEKQIDQYVDKINNNTYVHSANTHIEEYDGINSCRAVYGSTDYSLKKNGIYSATWGKIIKRSLFENVLEKVSTYKDELFWVFLEDVLFIPICLKEASKVIIIDDIHYLHRISKANLSAKMKPTEYHYEVIKAQDLIQDYYRGNELKDVADEMLTGFMLMMQSVWYKIYGFEDNISKRKSGLKMLNDMWHKYIDVYKVVDRRSGNILHSISIFLFDKSKYIWRYTVGLYYFKIRR</sequence>
<dbReference type="SUPFAM" id="SSF53448">
    <property type="entry name" value="Nucleotide-diphospho-sugar transferases"/>
    <property type="match status" value="1"/>
</dbReference>
<organism evidence="2 3">
    <name type="scientific">Butyrivibrio fibrisolvens</name>
    <dbReference type="NCBI Taxonomy" id="831"/>
    <lineage>
        <taxon>Bacteria</taxon>
        <taxon>Bacillati</taxon>
        <taxon>Bacillota</taxon>
        <taxon>Clostridia</taxon>
        <taxon>Lachnospirales</taxon>
        <taxon>Lachnospiraceae</taxon>
        <taxon>Butyrivibrio</taxon>
    </lineage>
</organism>
<evidence type="ECO:0000259" key="1">
    <source>
        <dbReference type="Pfam" id="PF00535"/>
    </source>
</evidence>
<proteinExistence type="predicted"/>
<dbReference type="EMBL" id="FOGJ01000007">
    <property type="protein sequence ID" value="SER54615.1"/>
    <property type="molecule type" value="Genomic_DNA"/>
</dbReference>
<gene>
    <name evidence="2" type="ORF">SAMN04487884_10718</name>
</gene>
<accession>A0A1H9Q3E5</accession>
<evidence type="ECO:0000313" key="2">
    <source>
        <dbReference type="EMBL" id="SER54615.1"/>
    </source>
</evidence>
<dbReference type="GO" id="GO:0016740">
    <property type="term" value="F:transferase activity"/>
    <property type="evidence" value="ECO:0007669"/>
    <property type="project" value="UniProtKB-KW"/>
</dbReference>
<dbReference type="Pfam" id="PF00535">
    <property type="entry name" value="Glycos_transf_2"/>
    <property type="match status" value="1"/>
</dbReference>
<name>A0A1H9Q3E5_BUTFI</name>
<dbReference type="InterPro" id="IPR001173">
    <property type="entry name" value="Glyco_trans_2-like"/>
</dbReference>
<feature type="domain" description="Glycosyltransferase 2-like" evidence="1">
    <location>
        <begin position="3"/>
        <end position="113"/>
    </location>
</feature>
<dbReference type="AlphaFoldDB" id="A0A1H9Q3E5"/>
<dbReference type="PANTHER" id="PTHR43685">
    <property type="entry name" value="GLYCOSYLTRANSFERASE"/>
    <property type="match status" value="1"/>
</dbReference>
<protein>
    <submittedName>
        <fullName evidence="2">Glycosyltransferase involved in cell wall bisynthesis</fullName>
    </submittedName>
</protein>
<dbReference type="PANTHER" id="PTHR43685:SF2">
    <property type="entry name" value="GLYCOSYLTRANSFERASE 2-LIKE DOMAIN-CONTAINING PROTEIN"/>
    <property type="match status" value="1"/>
</dbReference>
<reference evidence="2 3" key="1">
    <citation type="submission" date="2016-10" db="EMBL/GenBank/DDBJ databases">
        <authorList>
            <person name="de Groot N.N."/>
        </authorList>
    </citation>
    <scope>NUCLEOTIDE SEQUENCE [LARGE SCALE GENOMIC DNA]</scope>
    <source>
        <strain evidence="2 3">AR40</strain>
    </source>
</reference>
<evidence type="ECO:0000313" key="3">
    <source>
        <dbReference type="Proteomes" id="UP000182584"/>
    </source>
</evidence>